<dbReference type="RefSeq" id="WP_232498953.1">
    <property type="nucleotide sequence ID" value="NZ_BAAANH010000003.1"/>
</dbReference>
<evidence type="ECO:0000313" key="3">
    <source>
        <dbReference type="Proteomes" id="UP001500506"/>
    </source>
</evidence>
<organism evidence="2 3">
    <name type="scientific">Agromyces humatus</name>
    <dbReference type="NCBI Taxonomy" id="279573"/>
    <lineage>
        <taxon>Bacteria</taxon>
        <taxon>Bacillati</taxon>
        <taxon>Actinomycetota</taxon>
        <taxon>Actinomycetes</taxon>
        <taxon>Micrococcales</taxon>
        <taxon>Microbacteriaceae</taxon>
        <taxon>Agromyces</taxon>
    </lineage>
</organism>
<keyword evidence="1" id="KW-0472">Membrane</keyword>
<evidence type="ECO:0000256" key="1">
    <source>
        <dbReference type="SAM" id="Phobius"/>
    </source>
</evidence>
<feature type="transmembrane region" description="Helical" evidence="1">
    <location>
        <begin position="63"/>
        <end position="84"/>
    </location>
</feature>
<dbReference type="Proteomes" id="UP001500506">
    <property type="component" value="Unassembled WGS sequence"/>
</dbReference>
<accession>A0ABP4WUC2</accession>
<dbReference type="EMBL" id="BAAANH010000003">
    <property type="protein sequence ID" value="GAA1757910.1"/>
    <property type="molecule type" value="Genomic_DNA"/>
</dbReference>
<reference evidence="3" key="1">
    <citation type="journal article" date="2019" name="Int. J. Syst. Evol. Microbiol.">
        <title>The Global Catalogue of Microorganisms (GCM) 10K type strain sequencing project: providing services to taxonomists for standard genome sequencing and annotation.</title>
        <authorList>
            <consortium name="The Broad Institute Genomics Platform"/>
            <consortium name="The Broad Institute Genome Sequencing Center for Infectious Disease"/>
            <person name="Wu L."/>
            <person name="Ma J."/>
        </authorList>
    </citation>
    <scope>NUCLEOTIDE SEQUENCE [LARGE SCALE GENOMIC DNA]</scope>
    <source>
        <strain evidence="3">JCM 14319</strain>
    </source>
</reference>
<evidence type="ECO:0000313" key="2">
    <source>
        <dbReference type="EMBL" id="GAA1757910.1"/>
    </source>
</evidence>
<keyword evidence="3" id="KW-1185">Reference proteome</keyword>
<comment type="caution">
    <text evidence="2">The sequence shown here is derived from an EMBL/GenBank/DDBJ whole genome shotgun (WGS) entry which is preliminary data.</text>
</comment>
<name>A0ABP4WUC2_9MICO</name>
<feature type="transmembrane region" description="Helical" evidence="1">
    <location>
        <begin position="39"/>
        <end position="56"/>
    </location>
</feature>
<sequence length="183" mass="17515">MRALAAATRSWPMLAAVGAGLVLLAVAAGAGGIVQPAAAVFGVAALVWSILALRAGRLVAPAAALVACSVFLVGAGALVATGWVGRADVAAGPLVAASAFIVVVAASCALALRRARVTATAPARAARPDGPPAAGFDRRSLVGLVAGAALVAALATPALAATPAGGQAVPHGEHLEEPGGHAH</sequence>
<keyword evidence="1" id="KW-1133">Transmembrane helix</keyword>
<protein>
    <submittedName>
        <fullName evidence="2">Uncharacterized protein</fullName>
    </submittedName>
</protein>
<gene>
    <name evidence="2" type="ORF">GCM10009747_15770</name>
</gene>
<keyword evidence="1" id="KW-0812">Transmembrane</keyword>
<feature type="transmembrane region" description="Helical" evidence="1">
    <location>
        <begin position="90"/>
        <end position="112"/>
    </location>
</feature>
<feature type="transmembrane region" description="Helical" evidence="1">
    <location>
        <begin position="141"/>
        <end position="160"/>
    </location>
</feature>
<proteinExistence type="predicted"/>